<name>A0A1U8B0N7_NELNU</name>
<proteinExistence type="predicted"/>
<accession>A0A1U8B0N7</accession>
<evidence type="ECO:0000313" key="9">
    <source>
        <dbReference type="RefSeq" id="XP_010269407.1"/>
    </source>
</evidence>
<dbReference type="Proteomes" id="UP000189703">
    <property type="component" value="Unplaced"/>
</dbReference>
<dbReference type="GO" id="GO:0003680">
    <property type="term" value="F:minor groove of adenine-thymine-rich DNA binding"/>
    <property type="evidence" value="ECO:0000318"/>
    <property type="project" value="GO_Central"/>
</dbReference>
<dbReference type="SUPFAM" id="SSF117856">
    <property type="entry name" value="AF0104/ALDC/Ptd012-like"/>
    <property type="match status" value="1"/>
</dbReference>
<dbReference type="GO" id="GO:0003700">
    <property type="term" value="F:DNA-binding transcription factor activity"/>
    <property type="evidence" value="ECO:0000318"/>
    <property type="project" value="GO_Central"/>
</dbReference>
<dbReference type="KEGG" id="nnu:104606060"/>
<dbReference type="eggNOG" id="ENOG502RXY1">
    <property type="taxonomic scope" value="Eukaryota"/>
</dbReference>
<protein>
    <submittedName>
        <fullName evidence="4 5">AT-hook motif nuclear-localized protein 28-like</fullName>
    </submittedName>
</protein>
<dbReference type="RefSeq" id="XP_010269402.1">
    <property type="nucleotide sequence ID" value="XM_010271100.2"/>
</dbReference>
<dbReference type="OMA" id="NCQIPPD"/>
<dbReference type="CDD" id="cd11378">
    <property type="entry name" value="DUF296"/>
    <property type="match status" value="1"/>
</dbReference>
<dbReference type="RefSeq" id="XP_010269407.1">
    <property type="nucleotide sequence ID" value="XM_010271105.2"/>
</dbReference>
<feature type="domain" description="PPC" evidence="2">
    <location>
        <begin position="88"/>
        <end position="233"/>
    </location>
</feature>
<gene>
    <name evidence="4 5 6 7 8 9" type="primary">LOC104606060</name>
</gene>
<evidence type="ECO:0000313" key="3">
    <source>
        <dbReference type="Proteomes" id="UP000189703"/>
    </source>
</evidence>
<dbReference type="AlphaFoldDB" id="A0A1U8B0N7"/>
<dbReference type="PANTHER" id="PTHR31100:SF63">
    <property type="entry name" value="AT-HOOK MOTIF NUCLEAR-LOCALIZED PROTEIN"/>
    <property type="match status" value="1"/>
</dbReference>
<dbReference type="GeneID" id="104606060"/>
<sequence length="278" mass="28904">MADYGGAISLSQTRECHTSEEEDDEHSARNGTPFMGGGGVTKVKINHNNNKTGGDVGSMVEVVRKPRGRPPGSKNKPKPPIVITRDSECAMRPVVLEVSAGSDVVEMVSQFARRRHVGLSILSGSGTVANVTLRHPASHTSTLTLTGPFHIVSLSGTFLGSSSSSSTSSSTSKSCPPFTISLAGGHGQVFGGTVAGSLVAGSTVVLVAASFVNPTFHRLPGDDEETEDVKPVNLVSGSSDSCTTNIPMAVYSIAAPTPLNCQIPPEVLPWPPTSRPPY</sequence>
<evidence type="ECO:0000313" key="4">
    <source>
        <dbReference type="RefSeq" id="XP_010269401.1"/>
    </source>
</evidence>
<keyword evidence="3" id="KW-1185">Reference proteome</keyword>
<dbReference type="PANTHER" id="PTHR31100">
    <property type="entry name" value="AT-HOOK MOTIF NUCLEAR-LOCALIZED PROTEIN 15"/>
    <property type="match status" value="1"/>
</dbReference>
<organism evidence="3 4">
    <name type="scientific">Nelumbo nucifera</name>
    <name type="common">Sacred lotus</name>
    <dbReference type="NCBI Taxonomy" id="4432"/>
    <lineage>
        <taxon>Eukaryota</taxon>
        <taxon>Viridiplantae</taxon>
        <taxon>Streptophyta</taxon>
        <taxon>Embryophyta</taxon>
        <taxon>Tracheophyta</taxon>
        <taxon>Spermatophyta</taxon>
        <taxon>Magnoliopsida</taxon>
        <taxon>Proteales</taxon>
        <taxon>Nelumbonaceae</taxon>
        <taxon>Nelumbo</taxon>
    </lineage>
</organism>
<reference evidence="4 5" key="1">
    <citation type="submission" date="2025-04" db="UniProtKB">
        <authorList>
            <consortium name="RefSeq"/>
        </authorList>
    </citation>
    <scope>IDENTIFICATION</scope>
</reference>
<dbReference type="PROSITE" id="PS51742">
    <property type="entry name" value="PPC"/>
    <property type="match status" value="1"/>
</dbReference>
<dbReference type="RefSeq" id="XP_010269403.1">
    <property type="nucleotide sequence ID" value="XM_010271101.2"/>
</dbReference>
<evidence type="ECO:0000259" key="2">
    <source>
        <dbReference type="PROSITE" id="PS51742"/>
    </source>
</evidence>
<feature type="region of interest" description="Disordered" evidence="1">
    <location>
        <begin position="1"/>
        <end position="59"/>
    </location>
</feature>
<dbReference type="InterPro" id="IPR014476">
    <property type="entry name" value="AHL15-29"/>
</dbReference>
<evidence type="ECO:0000313" key="8">
    <source>
        <dbReference type="RefSeq" id="XP_010269405.1"/>
    </source>
</evidence>
<dbReference type="RefSeq" id="XP_010269401.1">
    <property type="nucleotide sequence ID" value="XM_010271099.2"/>
</dbReference>
<dbReference type="OrthoDB" id="1911285at2759"/>
<dbReference type="RefSeq" id="XP_010269404.1">
    <property type="nucleotide sequence ID" value="XM_010271102.2"/>
</dbReference>
<evidence type="ECO:0000256" key="1">
    <source>
        <dbReference type="SAM" id="MobiDB-lite"/>
    </source>
</evidence>
<dbReference type="Pfam" id="PF03479">
    <property type="entry name" value="PCC"/>
    <property type="match status" value="1"/>
</dbReference>
<evidence type="ECO:0000313" key="5">
    <source>
        <dbReference type="RefSeq" id="XP_010269402.1"/>
    </source>
</evidence>
<dbReference type="Gene3D" id="3.30.1330.80">
    <property type="entry name" value="Hypothetical protein, similar to alpha- acetolactate decarboxylase, domain 2"/>
    <property type="match status" value="1"/>
</dbReference>
<dbReference type="GO" id="GO:0005634">
    <property type="term" value="C:nucleus"/>
    <property type="evidence" value="ECO:0000318"/>
    <property type="project" value="GO_Central"/>
</dbReference>
<evidence type="ECO:0000313" key="7">
    <source>
        <dbReference type="RefSeq" id="XP_010269404.1"/>
    </source>
</evidence>
<dbReference type="InterPro" id="IPR005175">
    <property type="entry name" value="PPC_dom"/>
</dbReference>
<evidence type="ECO:0000313" key="6">
    <source>
        <dbReference type="RefSeq" id="XP_010269403.1"/>
    </source>
</evidence>
<dbReference type="RefSeq" id="XP_010269405.1">
    <property type="nucleotide sequence ID" value="XM_010271103.2"/>
</dbReference>